<dbReference type="PANTHER" id="PTHR46663">
    <property type="entry name" value="DIGUANYLATE CYCLASE DGCT-RELATED"/>
    <property type="match status" value="1"/>
</dbReference>
<reference evidence="3 4" key="1">
    <citation type="submission" date="2019-11" db="EMBL/GenBank/DDBJ databases">
        <authorList>
            <person name="Holert J."/>
        </authorList>
    </citation>
    <scope>NUCLEOTIDE SEQUENCE [LARGE SCALE GENOMIC DNA]</scope>
    <source>
        <strain evidence="3">SB11_1A</strain>
    </source>
</reference>
<sequence length="376" mass="41948">MTRKWTLLNHTLISPLLPRRPGVSDLQKSRDQFVICILLSAYLYILFINLFSRFALSPIEPIHTIISVFSLIVLIGATVSVAILKFTGQRAVALNTFIAALSAAFTWAALQTGGLFSPINPCVIILPILAIMGISVRAGIAWSIALFLAAYTLFSADQQGIHFHSVIPEKDLSIAVFAGLSTATSFIIFITIYYDLTSRTLHKQFEDEHNKYIHLAHHDSLTGIANRRHFINEIESAIYNAKLVNTSFSVLFFDLNQFKEINDTGGHHIGDTILVEFAKRLRSHTRATDVVARLGGDEFSILLLGLCDKNIIKQKISTYLLSLDEPIHIENITYLISASVGYAIYPDNGHDYESLLRAADQNMYKVKNTHKNAITK</sequence>
<keyword evidence="4" id="KW-1185">Reference proteome</keyword>
<feature type="transmembrane region" description="Helical" evidence="1">
    <location>
        <begin position="172"/>
        <end position="194"/>
    </location>
</feature>
<feature type="transmembrane region" description="Helical" evidence="1">
    <location>
        <begin position="124"/>
        <end position="151"/>
    </location>
</feature>
<dbReference type="PANTHER" id="PTHR46663:SF2">
    <property type="entry name" value="GGDEF DOMAIN-CONTAINING PROTEIN"/>
    <property type="match status" value="1"/>
</dbReference>
<dbReference type="InterPro" id="IPR052163">
    <property type="entry name" value="DGC-Regulatory_Protein"/>
</dbReference>
<accession>A0A5S9NWF8</accession>
<protein>
    <submittedName>
        <fullName evidence="3">Putative signaling protein</fullName>
    </submittedName>
</protein>
<keyword evidence="1" id="KW-0472">Membrane</keyword>
<feature type="transmembrane region" description="Helical" evidence="1">
    <location>
        <begin position="62"/>
        <end position="84"/>
    </location>
</feature>
<feature type="domain" description="GGDEF" evidence="2">
    <location>
        <begin position="246"/>
        <end position="376"/>
    </location>
</feature>
<dbReference type="InterPro" id="IPR043128">
    <property type="entry name" value="Rev_trsase/Diguanyl_cyclase"/>
</dbReference>
<dbReference type="InterPro" id="IPR000160">
    <property type="entry name" value="GGDEF_dom"/>
</dbReference>
<dbReference type="SUPFAM" id="SSF55073">
    <property type="entry name" value="Nucleotide cyclase"/>
    <property type="match status" value="1"/>
</dbReference>
<evidence type="ECO:0000313" key="3">
    <source>
        <dbReference type="EMBL" id="CAA0094922.1"/>
    </source>
</evidence>
<dbReference type="Pfam" id="PF00990">
    <property type="entry name" value="GGDEF"/>
    <property type="match status" value="1"/>
</dbReference>
<dbReference type="OrthoDB" id="9812358at2"/>
<dbReference type="NCBIfam" id="TIGR00254">
    <property type="entry name" value="GGDEF"/>
    <property type="match status" value="1"/>
</dbReference>
<dbReference type="InterPro" id="IPR029787">
    <property type="entry name" value="Nucleotide_cyclase"/>
</dbReference>
<dbReference type="SMART" id="SM00267">
    <property type="entry name" value="GGDEF"/>
    <property type="match status" value="1"/>
</dbReference>
<keyword evidence="1" id="KW-1133">Transmembrane helix</keyword>
<dbReference type="PROSITE" id="PS50887">
    <property type="entry name" value="GGDEF"/>
    <property type="match status" value="1"/>
</dbReference>
<evidence type="ECO:0000259" key="2">
    <source>
        <dbReference type="PROSITE" id="PS50887"/>
    </source>
</evidence>
<keyword evidence="1" id="KW-0812">Transmembrane</keyword>
<evidence type="ECO:0000313" key="4">
    <source>
        <dbReference type="Proteomes" id="UP000435877"/>
    </source>
</evidence>
<feature type="transmembrane region" description="Helical" evidence="1">
    <location>
        <begin position="33"/>
        <end position="56"/>
    </location>
</feature>
<proteinExistence type="predicted"/>
<dbReference type="EMBL" id="CACSIK010000001">
    <property type="protein sequence ID" value="CAA0094922.1"/>
    <property type="molecule type" value="Genomic_DNA"/>
</dbReference>
<dbReference type="Gene3D" id="3.30.70.270">
    <property type="match status" value="1"/>
</dbReference>
<dbReference type="Proteomes" id="UP000435877">
    <property type="component" value="Unassembled WGS sequence"/>
</dbReference>
<evidence type="ECO:0000256" key="1">
    <source>
        <dbReference type="SAM" id="Phobius"/>
    </source>
</evidence>
<dbReference type="RefSeq" id="WP_159269165.1">
    <property type="nucleotide sequence ID" value="NZ_CACSIK010000001.1"/>
</dbReference>
<feature type="transmembrane region" description="Helical" evidence="1">
    <location>
        <begin position="91"/>
        <end position="112"/>
    </location>
</feature>
<organism evidence="3 4">
    <name type="scientific">Zhongshania aliphaticivorans</name>
    <dbReference type="NCBI Taxonomy" id="1470434"/>
    <lineage>
        <taxon>Bacteria</taxon>
        <taxon>Pseudomonadati</taxon>
        <taxon>Pseudomonadota</taxon>
        <taxon>Gammaproteobacteria</taxon>
        <taxon>Cellvibrionales</taxon>
        <taxon>Spongiibacteraceae</taxon>
        <taxon>Zhongshania</taxon>
    </lineage>
</organism>
<dbReference type="AlphaFoldDB" id="A0A5S9NWF8"/>
<gene>
    <name evidence="3" type="ORF">IHBHHGIJ_02651</name>
</gene>
<dbReference type="CDD" id="cd01949">
    <property type="entry name" value="GGDEF"/>
    <property type="match status" value="1"/>
</dbReference>
<name>A0A5S9NWF8_9GAMM</name>